<dbReference type="Gene3D" id="1.10.10.2840">
    <property type="entry name" value="PucR C-terminal helix-turn-helix domain"/>
    <property type="match status" value="1"/>
</dbReference>
<dbReference type="AlphaFoldDB" id="A0A6I3MD74"/>
<dbReference type="Proteomes" id="UP000433071">
    <property type="component" value="Unassembled WGS sequence"/>
</dbReference>
<gene>
    <name evidence="4" type="ORF">GJ743_17160</name>
</gene>
<dbReference type="Pfam" id="PF17853">
    <property type="entry name" value="GGDEF_2"/>
    <property type="match status" value="1"/>
</dbReference>
<evidence type="ECO:0000259" key="2">
    <source>
        <dbReference type="Pfam" id="PF13556"/>
    </source>
</evidence>
<evidence type="ECO:0000313" key="5">
    <source>
        <dbReference type="Proteomes" id="UP000433071"/>
    </source>
</evidence>
<dbReference type="RefSeq" id="WP_155053124.1">
    <property type="nucleotide sequence ID" value="NZ_BAAAIB010000010.1"/>
</dbReference>
<keyword evidence="5" id="KW-1185">Reference proteome</keyword>
<protein>
    <submittedName>
        <fullName evidence="4">PucR family transcriptional regulator</fullName>
    </submittedName>
</protein>
<comment type="caution">
    <text evidence="4">The sequence shown here is derived from an EMBL/GenBank/DDBJ whole genome shotgun (WGS) entry which is preliminary data.</text>
</comment>
<feature type="domain" description="CdaR GGDEF-like" evidence="3">
    <location>
        <begin position="272"/>
        <end position="394"/>
    </location>
</feature>
<dbReference type="InterPro" id="IPR041522">
    <property type="entry name" value="CdaR_GGDEF"/>
</dbReference>
<dbReference type="InterPro" id="IPR025736">
    <property type="entry name" value="PucR_C-HTH_dom"/>
</dbReference>
<dbReference type="Pfam" id="PF13556">
    <property type="entry name" value="HTH_30"/>
    <property type="match status" value="1"/>
</dbReference>
<organism evidence="4 5">
    <name type="scientific">Agromyces bracchium</name>
    <dbReference type="NCBI Taxonomy" id="88376"/>
    <lineage>
        <taxon>Bacteria</taxon>
        <taxon>Bacillati</taxon>
        <taxon>Actinomycetota</taxon>
        <taxon>Actinomycetes</taxon>
        <taxon>Micrococcales</taxon>
        <taxon>Microbacteriaceae</taxon>
        <taxon>Agromyces</taxon>
    </lineage>
</organism>
<evidence type="ECO:0000259" key="3">
    <source>
        <dbReference type="Pfam" id="PF17853"/>
    </source>
</evidence>
<reference evidence="4 5" key="1">
    <citation type="submission" date="2019-11" db="EMBL/GenBank/DDBJ databases">
        <title>Agromyces kandeliae sp. nov., isolated from mangrove soil.</title>
        <authorList>
            <person name="Wang R."/>
        </authorList>
    </citation>
    <scope>NUCLEOTIDE SEQUENCE [LARGE SCALE GENOMIC DNA]</scope>
    <source>
        <strain evidence="4 5">JCM 11433</strain>
    </source>
</reference>
<comment type="similarity">
    <text evidence="1">Belongs to the CdaR family.</text>
</comment>
<evidence type="ECO:0000313" key="4">
    <source>
        <dbReference type="EMBL" id="MTH70102.1"/>
    </source>
</evidence>
<feature type="domain" description="PucR C-terminal helix-turn-helix" evidence="2">
    <location>
        <begin position="443"/>
        <end position="501"/>
    </location>
</feature>
<proteinExistence type="inferred from homology"/>
<dbReference type="InterPro" id="IPR042070">
    <property type="entry name" value="PucR_C-HTH_sf"/>
</dbReference>
<dbReference type="OrthoDB" id="3190266at2"/>
<dbReference type="PANTHER" id="PTHR33744:SF1">
    <property type="entry name" value="DNA-BINDING TRANSCRIPTIONAL ACTIVATOR ADER"/>
    <property type="match status" value="1"/>
</dbReference>
<dbReference type="PANTHER" id="PTHR33744">
    <property type="entry name" value="CARBOHYDRATE DIACID REGULATOR"/>
    <property type="match status" value="1"/>
</dbReference>
<sequence length="504" mass="53414">MTERLGLGALLAHPANGGLRLIAGPPDAGWSEVAIESTEADLPDEGADRLAILTAPPPDSPWQQDALVRRTRDRGYAALALPHADGFGTGTRTLADRLGLAILHVDRPMVLAKACWHLLEARDALSLEVVRKVAQSIEYHAEGLRDLLRNLSANVGHGIALVDSEGVLSEAGGHLDPAVHAAVDFAPWVDIARTGDGGTFASVRVDSPSREGLRLGFFGTGLGEAQVSALAVAAEVAMPAVAARILIDEVADVNDASVSSGVLRDFVDLRGAPEADVERRMLERGWRTAGYHLGFRIIGRSRLDALQLLRFVTGRLGDIPADSHATTSGRGVSGWLTFVEPPTPTQVESLISALRDLHVACRRSFNVATGVGSLESGSTGLFTTLNEATDAARVAMGRSATGWFVRVDGLGLEQLLLAWTDNDTFVPAAQSLLAPLQEGGGELLTTLAAYLDHESGIAPTAAALGLHRNTVSSRIQRVQELLGIDMDDPEARLALHLACRVVRH</sequence>
<accession>A0A6I3MD74</accession>
<dbReference type="InterPro" id="IPR051448">
    <property type="entry name" value="CdaR-like_regulators"/>
</dbReference>
<evidence type="ECO:0000256" key="1">
    <source>
        <dbReference type="ARBA" id="ARBA00006754"/>
    </source>
</evidence>
<dbReference type="EMBL" id="WMLB01000042">
    <property type="protein sequence ID" value="MTH70102.1"/>
    <property type="molecule type" value="Genomic_DNA"/>
</dbReference>
<name>A0A6I3MD74_9MICO</name>